<evidence type="ECO:0000256" key="6">
    <source>
        <dbReference type="ARBA" id="ARBA00022741"/>
    </source>
</evidence>
<reference evidence="10" key="2">
    <citation type="submission" date="2020-11" db="EMBL/GenBank/DDBJ databases">
        <authorList>
            <person name="Cecchin M."/>
            <person name="Marcolungo L."/>
            <person name="Rossato M."/>
            <person name="Girolomoni L."/>
            <person name="Cosentino E."/>
            <person name="Cuine S."/>
            <person name="Li-Beisson Y."/>
            <person name="Delledonne M."/>
            <person name="Ballottari M."/>
        </authorList>
    </citation>
    <scope>NUCLEOTIDE SEQUENCE</scope>
    <source>
        <strain evidence="10">211/11P</strain>
        <tissue evidence="10">Whole cell</tissue>
    </source>
</reference>
<dbReference type="PANTHER" id="PTHR32057">
    <property type="entry name" value="PROTEIN ADENYLYLTRANSFERASE SELO, MITOCHONDRIAL"/>
    <property type="match status" value="1"/>
</dbReference>
<dbReference type="InterPro" id="IPR003846">
    <property type="entry name" value="SelO"/>
</dbReference>
<evidence type="ECO:0000256" key="3">
    <source>
        <dbReference type="ARBA" id="ARBA00022679"/>
    </source>
</evidence>
<keyword evidence="7" id="KW-0067">ATP-binding</keyword>
<dbReference type="AlphaFoldDB" id="A0A9D4TTY4"/>
<evidence type="ECO:0000256" key="4">
    <source>
        <dbReference type="ARBA" id="ARBA00022695"/>
    </source>
</evidence>
<evidence type="ECO:0000256" key="9">
    <source>
        <dbReference type="ARBA" id="ARBA00031547"/>
    </source>
</evidence>
<protein>
    <recommendedName>
        <fullName evidence="9">Selenoprotein O</fullName>
    </recommendedName>
</protein>
<evidence type="ECO:0000256" key="1">
    <source>
        <dbReference type="ARBA" id="ARBA00001946"/>
    </source>
</evidence>
<dbReference type="NCBIfam" id="NF000658">
    <property type="entry name" value="PRK00029.1"/>
    <property type="match status" value="1"/>
</dbReference>
<dbReference type="PROSITE" id="PS51257">
    <property type="entry name" value="PROKAR_LIPOPROTEIN"/>
    <property type="match status" value="1"/>
</dbReference>
<accession>A0A9D4TTY4</accession>
<keyword evidence="3" id="KW-0808">Transferase</keyword>
<dbReference type="Pfam" id="PF02696">
    <property type="entry name" value="SelO"/>
    <property type="match status" value="1"/>
</dbReference>
<comment type="similarity">
    <text evidence="2">Belongs to the SELO family.</text>
</comment>
<sequence>MLCRSARPKVSASLCTTSSCYSFTLRLIATLNIISGWVTTAVAAESPFTRLYPPLRPGRPVECVMPADKLGASLFKFSRSLSSSSARGPATRINLSTNGLAPRTSSTAGSGSISALRWGAAAAAPRLNTCPPAASMSSSSGAAAAAAAATPAAATSVLIDDVAPAGSSSAAAAATKLASLEDLRFDNTFTAELPADDSEANVPRQVRSAIYSWVTPSPTGTEPVTLAASAAVARLAGLDPSEALRPEFALVFSGNAPLPQTRSYSQCYGGHQFGHWAGQLGDGRAICLGQAVNAEGQRWELQLKGAGRTPYSRSADGRAVLRSSIREYIASEAMHAMGVPTTRALSLVATGDEIARDQFYNGNVQLEPGAVVCRVSQSFVRFGSFQLPITRGADEMGLVGLLADYVIKHHYPHLQAGQPNKYASFLTEVAQRTGRLVAEWHRVGFVHGVLNTDNMSILGETIDYGPYGFIERFDPDFTPNTTDLPGRRYCFRQQPEIGQWNLVQLARALIVAGLMTEEEASPALAAYATALTERYDGMMAAKLGLRQYSQEVAGPLLRLMYEDAADYTNTFRSLSSVGVESGGNGAVGGLPAALAEALGPLEEERYAAWREWLDLYRATLAAEGLPAEERAAMQDGANPAIVPRNHVMVGITAEAEAGNYEPLHRYMAALLQPYTATGLDPAWLEPAPKKCRVGVELLSCSS</sequence>
<reference evidence="10" key="1">
    <citation type="journal article" date="2019" name="Plant J.">
        <title>Chlorella vulgaris genome assembly and annotation reveals the molecular basis for metabolic acclimation to high light conditions.</title>
        <authorList>
            <person name="Cecchin M."/>
            <person name="Marcolungo L."/>
            <person name="Rossato M."/>
            <person name="Girolomoni L."/>
            <person name="Cosentino E."/>
            <person name="Cuine S."/>
            <person name="Li-Beisson Y."/>
            <person name="Delledonne M."/>
            <person name="Ballottari M."/>
        </authorList>
    </citation>
    <scope>NUCLEOTIDE SEQUENCE</scope>
    <source>
        <strain evidence="10">211/11P</strain>
    </source>
</reference>
<dbReference type="HAMAP" id="MF_00692">
    <property type="entry name" value="SelO"/>
    <property type="match status" value="1"/>
</dbReference>
<dbReference type="PANTHER" id="PTHR32057:SF14">
    <property type="entry name" value="PROTEIN ADENYLYLTRANSFERASE SELO, MITOCHONDRIAL"/>
    <property type="match status" value="1"/>
</dbReference>
<evidence type="ECO:0000313" key="11">
    <source>
        <dbReference type="Proteomes" id="UP001055712"/>
    </source>
</evidence>
<dbReference type="EMBL" id="SIDB01000003">
    <property type="protein sequence ID" value="KAI3434622.1"/>
    <property type="molecule type" value="Genomic_DNA"/>
</dbReference>
<keyword evidence="11" id="KW-1185">Reference proteome</keyword>
<proteinExistence type="inferred from homology"/>
<keyword evidence="8" id="KW-0460">Magnesium</keyword>
<organism evidence="10 11">
    <name type="scientific">Chlorella vulgaris</name>
    <name type="common">Green alga</name>
    <dbReference type="NCBI Taxonomy" id="3077"/>
    <lineage>
        <taxon>Eukaryota</taxon>
        <taxon>Viridiplantae</taxon>
        <taxon>Chlorophyta</taxon>
        <taxon>core chlorophytes</taxon>
        <taxon>Trebouxiophyceae</taxon>
        <taxon>Chlorellales</taxon>
        <taxon>Chlorellaceae</taxon>
        <taxon>Chlorella clade</taxon>
        <taxon>Chlorella</taxon>
    </lineage>
</organism>
<dbReference type="GO" id="GO:0070733">
    <property type="term" value="F:AMPylase activity"/>
    <property type="evidence" value="ECO:0007669"/>
    <property type="project" value="TreeGrafter"/>
</dbReference>
<evidence type="ECO:0000256" key="5">
    <source>
        <dbReference type="ARBA" id="ARBA00022723"/>
    </source>
</evidence>
<evidence type="ECO:0000313" key="10">
    <source>
        <dbReference type="EMBL" id="KAI3434622.1"/>
    </source>
</evidence>
<gene>
    <name evidence="10" type="ORF">D9Q98_002689</name>
</gene>
<name>A0A9D4TTY4_CHLVU</name>
<evidence type="ECO:0000256" key="8">
    <source>
        <dbReference type="ARBA" id="ARBA00022842"/>
    </source>
</evidence>
<keyword evidence="4" id="KW-0548">Nucleotidyltransferase</keyword>
<keyword evidence="5" id="KW-0479">Metal-binding</keyword>
<keyword evidence="6" id="KW-0547">Nucleotide-binding</keyword>
<comment type="cofactor">
    <cofactor evidence="1">
        <name>Mg(2+)</name>
        <dbReference type="ChEBI" id="CHEBI:18420"/>
    </cofactor>
</comment>
<dbReference type="GO" id="GO:0009534">
    <property type="term" value="C:chloroplast thylakoid"/>
    <property type="evidence" value="ECO:0007669"/>
    <property type="project" value="TreeGrafter"/>
</dbReference>
<dbReference type="OrthoDB" id="10254721at2759"/>
<dbReference type="Proteomes" id="UP001055712">
    <property type="component" value="Unassembled WGS sequence"/>
</dbReference>
<dbReference type="GO" id="GO:0046872">
    <property type="term" value="F:metal ion binding"/>
    <property type="evidence" value="ECO:0007669"/>
    <property type="project" value="UniProtKB-KW"/>
</dbReference>
<evidence type="ECO:0000256" key="2">
    <source>
        <dbReference type="ARBA" id="ARBA00009747"/>
    </source>
</evidence>
<evidence type="ECO:0000256" key="7">
    <source>
        <dbReference type="ARBA" id="ARBA00022840"/>
    </source>
</evidence>
<dbReference type="GO" id="GO:0005524">
    <property type="term" value="F:ATP binding"/>
    <property type="evidence" value="ECO:0007669"/>
    <property type="project" value="UniProtKB-KW"/>
</dbReference>
<comment type="caution">
    <text evidence="10">The sequence shown here is derived from an EMBL/GenBank/DDBJ whole genome shotgun (WGS) entry which is preliminary data.</text>
</comment>